<name>A0A4U8TDB3_9HELI</name>
<proteinExistence type="predicted"/>
<reference evidence="1 2" key="1">
    <citation type="journal article" date="2014" name="Genome Announc.">
        <title>Draft genome sequences of eight enterohepatic helicobacter species isolated from both laboratory and wild rodents.</title>
        <authorList>
            <person name="Sheh A."/>
            <person name="Shen Z."/>
            <person name="Fox J.G."/>
        </authorList>
    </citation>
    <scope>NUCLEOTIDE SEQUENCE [LARGE SCALE GENOMIC DNA]</scope>
    <source>
        <strain evidence="1 2">MIT 09-6949</strain>
    </source>
</reference>
<evidence type="ECO:0000313" key="2">
    <source>
        <dbReference type="Proteomes" id="UP000029733"/>
    </source>
</evidence>
<accession>A0A4U8TDB3</accession>
<sequence length="83" mass="9832">MKHIALDEFTKLKLEVCAMDKKSVQLEHTLLISALRMHKQSIKVLFPHRHLSTQIAQQLKQHLYYARAIQKQQSFLRANENHK</sequence>
<comment type="caution">
    <text evidence="1">The sequence shown here is derived from an EMBL/GenBank/DDBJ whole genome shotgun (WGS) entry which is preliminary data.</text>
</comment>
<dbReference type="RefSeq" id="WP_034354831.1">
    <property type="nucleotide sequence ID" value="NZ_JRPR02000001.1"/>
</dbReference>
<dbReference type="AlphaFoldDB" id="A0A4U8TDB3"/>
<dbReference type="STRING" id="1677920.LS71_05585"/>
<evidence type="ECO:0000313" key="1">
    <source>
        <dbReference type="EMBL" id="TLD97654.1"/>
    </source>
</evidence>
<keyword evidence="2" id="KW-1185">Reference proteome</keyword>
<dbReference type="Proteomes" id="UP000029733">
    <property type="component" value="Unassembled WGS sequence"/>
</dbReference>
<gene>
    <name evidence="1" type="ORF">LS71_002630</name>
</gene>
<organism evidence="1 2">
    <name type="scientific">Helicobacter jaachi</name>
    <dbReference type="NCBI Taxonomy" id="1677920"/>
    <lineage>
        <taxon>Bacteria</taxon>
        <taxon>Pseudomonadati</taxon>
        <taxon>Campylobacterota</taxon>
        <taxon>Epsilonproteobacteria</taxon>
        <taxon>Campylobacterales</taxon>
        <taxon>Helicobacteraceae</taxon>
        <taxon>Helicobacter</taxon>
    </lineage>
</organism>
<dbReference type="EMBL" id="JRPR02000001">
    <property type="protein sequence ID" value="TLD97654.1"/>
    <property type="molecule type" value="Genomic_DNA"/>
</dbReference>
<protein>
    <submittedName>
        <fullName evidence="1">Uncharacterized protein</fullName>
    </submittedName>
</protein>